<name>A0A7Z0WPG7_9PSEU</name>
<proteinExistence type="predicted"/>
<evidence type="ECO:0000313" key="2">
    <source>
        <dbReference type="EMBL" id="OLF11631.1"/>
    </source>
</evidence>
<gene>
    <name evidence="2" type="ORF">BLA60_11900</name>
</gene>
<evidence type="ECO:0000313" key="3">
    <source>
        <dbReference type="Proteomes" id="UP000185696"/>
    </source>
</evidence>
<dbReference type="Proteomes" id="UP000185696">
    <property type="component" value="Unassembled WGS sequence"/>
</dbReference>
<accession>A0A7Z0WPG7</accession>
<protein>
    <recommendedName>
        <fullName evidence="4">DUF3558 domain-containing protein</fullName>
    </recommendedName>
</protein>
<feature type="region of interest" description="Disordered" evidence="1">
    <location>
        <begin position="17"/>
        <end position="40"/>
    </location>
</feature>
<organism evidence="2 3">
    <name type="scientific">Actinophytocola xinjiangensis</name>
    <dbReference type="NCBI Taxonomy" id="485602"/>
    <lineage>
        <taxon>Bacteria</taxon>
        <taxon>Bacillati</taxon>
        <taxon>Actinomycetota</taxon>
        <taxon>Actinomycetes</taxon>
        <taxon>Pseudonocardiales</taxon>
        <taxon>Pseudonocardiaceae</taxon>
    </lineage>
</organism>
<reference evidence="2 3" key="1">
    <citation type="submission" date="2016-12" db="EMBL/GenBank/DDBJ databases">
        <title>The draft genome sequence of Actinophytocola xinjiangensis.</title>
        <authorList>
            <person name="Wang W."/>
            <person name="Yuan L."/>
        </authorList>
    </citation>
    <scope>NUCLEOTIDE SEQUENCE [LARGE SCALE GENOMIC DNA]</scope>
    <source>
        <strain evidence="2 3">CGMCC 4.4663</strain>
    </source>
</reference>
<keyword evidence="3" id="KW-1185">Reference proteome</keyword>
<comment type="caution">
    <text evidence="2">The sequence shown here is derived from an EMBL/GenBank/DDBJ whole genome shotgun (WGS) entry which is preliminary data.</text>
</comment>
<dbReference type="AlphaFoldDB" id="A0A7Z0WPG7"/>
<dbReference type="EMBL" id="MSIF01000004">
    <property type="protein sequence ID" value="OLF11631.1"/>
    <property type="molecule type" value="Genomic_DNA"/>
</dbReference>
<feature type="compositionally biased region" description="Polar residues" evidence="1">
    <location>
        <begin position="20"/>
        <end position="31"/>
    </location>
</feature>
<evidence type="ECO:0000256" key="1">
    <source>
        <dbReference type="SAM" id="MobiDB-lite"/>
    </source>
</evidence>
<evidence type="ECO:0008006" key="4">
    <source>
        <dbReference type="Google" id="ProtNLM"/>
    </source>
</evidence>
<sequence>MSLLVAGLVVTGCSAGVSGTPASRQDTTGPFTAQRAFGDPRTVDPCSLTGPFAFQEHGQAQMPAKVTMDECHVTVLVGEEKVTVELGLLRHVDTLPSGQRELRALPGNAAIVEVPTQVTGSCVVALRLADDIAVSATAEAELVDTVPSTTLCALARSGAEGIAEVARTNRVRHWEPPHNSLARQSACGLLPADDVASLLGITERVSLYPAEHQCRWGRSGGASATVKVDFPVGADEGVAGVPGGTPVEELGGRPTWVSQAGTGDIDTCTLVTRHIAFAPQRGEVEFAALRVAVPTSEGKDPCAIGRQLTDYAWPRLPAGD</sequence>